<keyword evidence="3" id="KW-1185">Reference proteome</keyword>
<sequence>MNKLSLALHILGVFILSYLTFDLFKGDFALSVIPGWHTTIYPPYFIISCISLSFAWIFAVLLIWNGYFRIKKK</sequence>
<dbReference type="Proteomes" id="UP000762110">
    <property type="component" value="Unassembled WGS sequence"/>
</dbReference>
<accession>A0ABX2DFW5</accession>
<reference evidence="2 3" key="1">
    <citation type="submission" date="2020-05" db="EMBL/GenBank/DDBJ databases">
        <title>Description of Pedobacter foliorum sp. nov.</title>
        <authorList>
            <person name="Qi S."/>
            <person name="Carlier A."/>
            <person name="Cnockaert M."/>
            <person name="Vandamme P."/>
        </authorList>
    </citation>
    <scope>NUCLEOTIDE SEQUENCE [LARGE SCALE GENOMIC DNA]</scope>
    <source>
        <strain evidence="2 3">LMG 31300</strain>
    </source>
</reference>
<dbReference type="RefSeq" id="WP_173273492.1">
    <property type="nucleotide sequence ID" value="NZ_JABMKV010000003.1"/>
</dbReference>
<name>A0ABX2DFW5_9SPHI</name>
<evidence type="ECO:0008006" key="4">
    <source>
        <dbReference type="Google" id="ProtNLM"/>
    </source>
</evidence>
<feature type="transmembrane region" description="Helical" evidence="1">
    <location>
        <begin position="44"/>
        <end position="64"/>
    </location>
</feature>
<protein>
    <recommendedName>
        <fullName evidence="4">DUF3955 domain-containing protein</fullName>
    </recommendedName>
</protein>
<feature type="transmembrane region" description="Helical" evidence="1">
    <location>
        <begin position="7"/>
        <end position="24"/>
    </location>
</feature>
<comment type="caution">
    <text evidence="2">The sequence shown here is derived from an EMBL/GenBank/DDBJ whole genome shotgun (WGS) entry which is preliminary data.</text>
</comment>
<evidence type="ECO:0000313" key="2">
    <source>
        <dbReference type="EMBL" id="NQX32922.1"/>
    </source>
</evidence>
<dbReference type="EMBL" id="JABMKV010000003">
    <property type="protein sequence ID" value="NQX32922.1"/>
    <property type="molecule type" value="Genomic_DNA"/>
</dbReference>
<keyword evidence="1" id="KW-0472">Membrane</keyword>
<proteinExistence type="predicted"/>
<gene>
    <name evidence="2" type="ORF">HQN85_14365</name>
</gene>
<evidence type="ECO:0000313" key="3">
    <source>
        <dbReference type="Proteomes" id="UP000762110"/>
    </source>
</evidence>
<organism evidence="2 3">
    <name type="scientific">Pedobacter boryungensis</name>
    <dbReference type="NCBI Taxonomy" id="869962"/>
    <lineage>
        <taxon>Bacteria</taxon>
        <taxon>Pseudomonadati</taxon>
        <taxon>Bacteroidota</taxon>
        <taxon>Sphingobacteriia</taxon>
        <taxon>Sphingobacteriales</taxon>
        <taxon>Sphingobacteriaceae</taxon>
        <taxon>Pedobacter</taxon>
    </lineage>
</organism>
<evidence type="ECO:0000256" key="1">
    <source>
        <dbReference type="SAM" id="Phobius"/>
    </source>
</evidence>
<keyword evidence="1" id="KW-0812">Transmembrane</keyword>
<keyword evidence="1" id="KW-1133">Transmembrane helix</keyword>